<dbReference type="InterPro" id="IPR001608">
    <property type="entry name" value="Ala_racemase_N"/>
</dbReference>
<evidence type="ECO:0000313" key="5">
    <source>
        <dbReference type="EMBL" id="KQK25999.1"/>
    </source>
</evidence>
<dbReference type="OrthoDB" id="504078at2"/>
<sequence length="371" mass="41772">MSYITINSSKLSYNFNFLNQLFTKNQIDWAIVGKLLCGNEKFLKVLLDISNKEICDSRLSNLKIIKKLSPKTQTVYIKPPAKRLAKSIVEFADVSFNTEINTIKALSEEAVSQQKTHKIVIMVEMGELREGIMAKNLPEFYSKVLQLPNIEVVGIGTNLNCLNGILPDKDKLFKLNRYKEIVEEKFNTKIPYISAGSSVTIPLIFRKEIPKGINHFRVGETLFFGTDVYKDSTISGMYQDVFKLTAEIIEIIEKPMIPAGNVGTNLTGESPTFNKKNIGKTSVRAIVDIGLLDIDHKNIKPKNPEIEIIGASSDMLILELGTNDSDFKVGDTVDFSMNYMAVLRAMNSDYVDKKVEKTIHSKDFKILELKN</sequence>
<dbReference type="GO" id="GO:0030170">
    <property type="term" value="F:pyridoxal phosphate binding"/>
    <property type="evidence" value="ECO:0007669"/>
    <property type="project" value="TreeGrafter"/>
</dbReference>
<dbReference type="Gene3D" id="3.20.20.10">
    <property type="entry name" value="Alanine racemase"/>
    <property type="match status" value="1"/>
</dbReference>
<dbReference type="EMBL" id="LLYZ01000005">
    <property type="protein sequence ID" value="KQK25999.1"/>
    <property type="molecule type" value="Genomic_DNA"/>
</dbReference>
<name>A0A0Q3HTG5_9FLAO</name>
<dbReference type="Pfam" id="PF01168">
    <property type="entry name" value="Ala_racemase_N"/>
    <property type="match status" value="1"/>
</dbReference>
<keyword evidence="6" id="KW-1185">Reference proteome</keyword>
<dbReference type="SUPFAM" id="SSF51419">
    <property type="entry name" value="PLP-binding barrel"/>
    <property type="match status" value="1"/>
</dbReference>
<organism evidence="5 6">
    <name type="scientific">Chryseobacterium aquaticum</name>
    <dbReference type="NCBI Taxonomy" id="452084"/>
    <lineage>
        <taxon>Bacteria</taxon>
        <taxon>Pseudomonadati</taxon>
        <taxon>Bacteroidota</taxon>
        <taxon>Flavobacteriia</taxon>
        <taxon>Flavobacteriales</taxon>
        <taxon>Weeksellaceae</taxon>
        <taxon>Chryseobacterium group</taxon>
        <taxon>Chryseobacterium</taxon>
    </lineage>
</organism>
<dbReference type="AlphaFoldDB" id="A0A0Q3HTG5"/>
<protein>
    <submittedName>
        <fullName evidence="5">Amino acid racemase</fullName>
    </submittedName>
</protein>
<comment type="caution">
    <text evidence="5">The sequence shown here is derived from an EMBL/GenBank/DDBJ whole genome shotgun (WGS) entry which is preliminary data.</text>
</comment>
<dbReference type="InterPro" id="IPR029066">
    <property type="entry name" value="PLP-binding_barrel"/>
</dbReference>
<comment type="cofactor">
    <cofactor evidence="1">
        <name>pyridoxal 5'-phosphate</name>
        <dbReference type="ChEBI" id="CHEBI:597326"/>
    </cofactor>
</comment>
<reference evidence="5 6" key="1">
    <citation type="submission" date="2015-10" db="EMBL/GenBank/DDBJ databases">
        <title>Chryseobacterium aquaticum genome.</title>
        <authorList>
            <person name="Newman J.D."/>
            <person name="Ferguson M.B."/>
            <person name="Miller J.R."/>
        </authorList>
    </citation>
    <scope>NUCLEOTIDE SEQUENCE [LARGE SCALE GENOMIC DNA]</scope>
    <source>
        <strain evidence="5 6">KCTC 12483</strain>
    </source>
</reference>
<evidence type="ECO:0000256" key="2">
    <source>
        <dbReference type="ARBA" id="ARBA00022898"/>
    </source>
</evidence>
<dbReference type="CDD" id="cd06815">
    <property type="entry name" value="PLPDE_III_AR_like_1"/>
    <property type="match status" value="1"/>
</dbReference>
<evidence type="ECO:0000256" key="3">
    <source>
        <dbReference type="ARBA" id="ARBA00023235"/>
    </source>
</evidence>
<dbReference type="PANTHER" id="PTHR30511">
    <property type="entry name" value="ALANINE RACEMASE"/>
    <property type="match status" value="1"/>
</dbReference>
<evidence type="ECO:0000256" key="1">
    <source>
        <dbReference type="ARBA" id="ARBA00001933"/>
    </source>
</evidence>
<gene>
    <name evidence="5" type="ORF">AR438_10475</name>
</gene>
<feature type="domain" description="Alanine racemase N-terminal" evidence="4">
    <location>
        <begin position="6"/>
        <end position="225"/>
    </location>
</feature>
<dbReference type="GO" id="GO:0005829">
    <property type="term" value="C:cytosol"/>
    <property type="evidence" value="ECO:0007669"/>
    <property type="project" value="TreeGrafter"/>
</dbReference>
<dbReference type="Proteomes" id="UP000051682">
    <property type="component" value="Unassembled WGS sequence"/>
</dbReference>
<dbReference type="GO" id="GO:0008784">
    <property type="term" value="F:alanine racemase activity"/>
    <property type="evidence" value="ECO:0007669"/>
    <property type="project" value="TreeGrafter"/>
</dbReference>
<dbReference type="InterPro" id="IPR000821">
    <property type="entry name" value="Ala_racemase"/>
</dbReference>
<accession>A0A0Q3HTG5</accession>
<dbReference type="STRING" id="452084.AR438_10475"/>
<keyword evidence="3" id="KW-0413">Isomerase</keyword>
<keyword evidence="2" id="KW-0663">Pyridoxal phosphate</keyword>
<dbReference type="RefSeq" id="WP_056015037.1">
    <property type="nucleotide sequence ID" value="NZ_LLYZ01000005.1"/>
</dbReference>
<evidence type="ECO:0000313" key="6">
    <source>
        <dbReference type="Proteomes" id="UP000051682"/>
    </source>
</evidence>
<dbReference type="PANTHER" id="PTHR30511:SF3">
    <property type="entry name" value="LYSINE RACEMASE"/>
    <property type="match status" value="1"/>
</dbReference>
<proteinExistence type="predicted"/>
<evidence type="ECO:0000259" key="4">
    <source>
        <dbReference type="Pfam" id="PF01168"/>
    </source>
</evidence>